<reference evidence="2 3" key="1">
    <citation type="submission" date="2020-07" db="EMBL/GenBank/DDBJ databases">
        <title>Pseudogemmobacter sp. nov., isolated from poultry manure in Taiwan.</title>
        <authorList>
            <person name="Lin S.-Y."/>
            <person name="Tang Y.-S."/>
            <person name="Young C.-C."/>
        </authorList>
    </citation>
    <scope>NUCLEOTIDE SEQUENCE [LARGE SCALE GENOMIC DNA]</scope>
    <source>
        <strain evidence="2 3">CC-YST710</strain>
    </source>
</reference>
<keyword evidence="3" id="KW-1185">Reference proteome</keyword>
<name>A0ABS8CS18_9RHOB</name>
<dbReference type="Proteomes" id="UP001198571">
    <property type="component" value="Unassembled WGS sequence"/>
</dbReference>
<sequence length="2495" mass="253112">GKRRYVGSWGWNTRFVTMVVECSSLPQGLSGVWVGDDRGEFAPGINGYIRGAQAPRDTGAIWENPANPAGFIQIGASMNNHIDDTDSGQRRMWLKWVDGTQAAADPFLMWAFESDPDYPWTSAMVGKGKAYAIITCQYDHESMLQYPEFLFELEPLPLYDPRLDSTAGGLGAHRWGQRSTYAPSDNLAVMAYNVARGIYYGDEWLFGGQNLDAWRLPFDEWVAAMNACDEQIERADGSFERAFRGGAEISVEMEPLGVMEELGRAANMRFAEVGGRLKPICGLPGASVFSITDEDIIITEGQSYQPFLGLSATYNALTATYPEPGEKWASKDAPEFIDTVATAADDARYLPVGVSYPAAPHANQVQRLMRAQMQDYRRMRVHQLSLPPDAYGLEPLVDMISWTSARNGYDAKRFLVMSVAKMPGMNVAVTLREVDPGDYDWQPGFELPYTIVPPVNVLPFVQRIASFSAAGAVLEDSSGRGRKAAIVVGCGGDEAGVTQIRIQILKGAEAVFDVSRPYGAPYSWTISDVTPDTAYTVRACLISELTGKTEWSPDILVTTPSIEITDADLDPALRDSISDLIGFGEALTGPDGIEATLIRAKNEALAAEVGAATHAAVALAAQGEVEAAVSDAEAAVEAAQASAASALASLQSAQAEADEAAAAAISAATAVTSAQTAAASSASARDASVAAKTAAETARTQAQTAATNAGNSASAAAGSATTAGTKATEAGQSASAAAASAVTANTKANEAGQSAQAAATSESSAATFAGDAEDSATAAASSAVTANTKAGEAAGSASAAATSAATATTKANEAGQSATTAQTQAQTATTKAGEASTSATNAATSASNASGSANAASSSASTSATALSDVQRALASTTAIVNGRASAATLPYSGAVTGLPDDVVPWAANNYASDADGVHLLRSSPVNSVSHLRALVPCNNDAVYRVTAKVKSNVAMSVALRNAWIMQDGSVRTNGNYVITPLAANTLTTLTMVFGRVAGGLVTVVGGDYTHWNLASFFRFGVINTTTGTGAILKLYDITVEDLTAADQAARQAGLAAGSASAAATSASNAAASSTTAGQQASAATTAKTAAETAKGAAEVARNEAVIAKNDAQGAATTATTQAGLAATSRDAAAGSATAAASSASTATTKATEAATSATTASNQAQTATTKAGEASTSATQAAQSKTDAAGSANAAATSASTSATALSEAQRALASGNVVVAGKASTATLPYGQLAVGLPDAYFVRPASEYGSDADGVHLNRDAAGSGNACLLRTLVPSEDGKVYRLTARVKATAAFPVAMYIAWLKADGSLVTAGTFQSQTVAAGTVTTISMVFGRNAGGLVAQTAGTAANWTEAAGLRLGVSKSGTHAAGTLLKVYDIQVEDLTAADQAARQAGLAAGSATAAATSASNAAASSTTAGQQATAATNAKTAAETARGQAQTAATNAATSETNAAGSANSAASSATTSASSRDAAAGSATAAAGSASLASTKATEAGNSATAANSAKTAAETARGQAQAAATSAATSETNAAGSANTASTHATAAAKSFLNTVMVEGNPSFDDGFASWRVNTSIPGTDLSAAHGTLASGVFTTTAGARRDVCQRKFHRLDPNRKYRARGRFKVTGGTAQIYMGCQAADGNGAITGGNAGLYYIISGGAQYPASEDWIERSSVVFTLANLKASVTNSTAAEGVYLISLLNYAAAAGVQVALDGIWLEDVTESEATRADASASATSAALASTKATEAGTSATAAQTARTGAETARSGAEAAQTTATTAANTATGAAATATSQATLAASARTGAETARTGAEAAGAAAQAHASAANGAALSASDSAAKSLTYATNAARLMSGGVSKNPIFNLWTGTYPDHVAVTPYAGNTVTKNTANARYQNALQVVCGGTADGPLIRIDQAGQALDCSKSPRGVKIRMEIEFLSGNLANSGALLRAIWLDSGTRTEYVNLKDYMTAITGVVQVVEVYFARPAAAVPASATNFILDLFASSMLGGTRAAWQFRVHRLDFEEVLANSETAIIQQAIADVTGIKAAAIGLRATAGSAGAYLELVALDDPNGPASMARIAADLLLLEGTIRGDHMELKSLRTEHLDVPFLNGERIRAEFLDVDSLLTIQTGAGLRYQKATVNSDATDGLYFGHDGGRFGFAASRTSANKRQSLKLSQTTGLQLLNARHFVTGASLPQTAQHTASLSKTALPAGIKEISLEVQGAGGAGEGLEAVGAGSTTTTPRHIGGNGGATIVRLYDGATLKQTITAAGGNGGGVTTPSPTQQEGKGKDSSYAPGGAMQTSDRISALRAGYPGSRGSGASGAFRHYVIRSGGSEGTTRDYYVYGRGGAAGQLVTTEVIDLSGYAAPFIEIVIGNGGVPAAPTELGKGGRGGAGEVNYVYSVTMNLPADVVPLVPTATGVIQKVGLNVPFPDLGAGHWTLSIDGEANMDVGRLQVGPDEFVFIRTGTSSFYSSQTPVRASGGWSNNKTIHYTFRSMGSWG</sequence>
<feature type="region of interest" description="Disordered" evidence="1">
    <location>
        <begin position="1505"/>
        <end position="1524"/>
    </location>
</feature>
<feature type="region of interest" description="Disordered" evidence="1">
    <location>
        <begin position="1746"/>
        <end position="1774"/>
    </location>
</feature>
<gene>
    <name evidence="2" type="ORF">H0485_19610</name>
</gene>
<accession>A0ABS8CS18</accession>
<dbReference type="EMBL" id="JACDXX010000031">
    <property type="protein sequence ID" value="MCB5412187.1"/>
    <property type="molecule type" value="Genomic_DNA"/>
</dbReference>
<feature type="region of interest" description="Disordered" evidence="1">
    <location>
        <begin position="1155"/>
        <end position="1182"/>
    </location>
</feature>
<comment type="caution">
    <text evidence="2">The sequence shown here is derived from an EMBL/GenBank/DDBJ whole genome shotgun (WGS) entry which is preliminary data.</text>
</comment>
<evidence type="ECO:0000313" key="2">
    <source>
        <dbReference type="EMBL" id="MCB5412187.1"/>
    </source>
</evidence>
<feature type="region of interest" description="Disordered" evidence="1">
    <location>
        <begin position="812"/>
        <end position="856"/>
    </location>
</feature>
<evidence type="ECO:0000256" key="1">
    <source>
        <dbReference type="SAM" id="MobiDB-lite"/>
    </source>
</evidence>
<feature type="region of interest" description="Disordered" evidence="1">
    <location>
        <begin position="1425"/>
        <end position="1459"/>
    </location>
</feature>
<feature type="non-terminal residue" evidence="2">
    <location>
        <position position="1"/>
    </location>
</feature>
<evidence type="ECO:0000313" key="3">
    <source>
        <dbReference type="Proteomes" id="UP001198571"/>
    </source>
</evidence>
<evidence type="ECO:0008006" key="4">
    <source>
        <dbReference type="Google" id="ProtNLM"/>
    </source>
</evidence>
<feature type="compositionally biased region" description="Polar residues" evidence="1">
    <location>
        <begin position="1746"/>
        <end position="1756"/>
    </location>
</feature>
<organism evidence="2 3">
    <name type="scientific">Pseudogemmobacter faecipullorum</name>
    <dbReference type="NCBI Taxonomy" id="2755041"/>
    <lineage>
        <taxon>Bacteria</taxon>
        <taxon>Pseudomonadati</taxon>
        <taxon>Pseudomonadota</taxon>
        <taxon>Alphaproteobacteria</taxon>
        <taxon>Rhodobacterales</taxon>
        <taxon>Paracoccaceae</taxon>
        <taxon>Pseudogemmobacter</taxon>
    </lineage>
</organism>
<proteinExistence type="predicted"/>
<protein>
    <recommendedName>
        <fullName evidence="4">Tip attachment protein J domain-containing protein</fullName>
    </recommendedName>
</protein>
<feature type="region of interest" description="Disordered" evidence="1">
    <location>
        <begin position="2263"/>
        <end position="2294"/>
    </location>
</feature>